<accession>L1IW54</accession>
<evidence type="ECO:0000313" key="4">
    <source>
        <dbReference type="EMBL" id="EKX40124.1"/>
    </source>
</evidence>
<keyword evidence="6" id="KW-1185">Reference proteome</keyword>
<keyword evidence="3" id="KW-0732">Signal</keyword>
<proteinExistence type="predicted"/>
<name>L1IW54_GUITC</name>
<dbReference type="PaxDb" id="55529-EKX40124"/>
<evidence type="ECO:0000256" key="2">
    <source>
        <dbReference type="SAM" id="Phobius"/>
    </source>
</evidence>
<sequence length="664" mass="73468">MSPYKFLILAFALVGTMQPSAAKNETLSDRLVIDLMADYGTTFLTVPGALNPGAWVCYNMTLDVPTLRKIVFYEKPKIFARLEPCSGYPRLSASVYGCPSLGYRKVWEYYSEAMKVQLQSTGQMLQADWEWQGDVQSLAIDATHRNYFFEVNNPLGSGFSAFKISFHNFDAEIMTQQDLYPIKNMKNWDKNVVRVQPSLAAGLISGGQVLDANTARQVPMNVTVQWYPPGLNGTKQNVTSTPTDGTTVLSTATTTTQTATASNLSNTSTQPAETAAKPPSSSSDYWLVNYENRTMSVLDVAKLYEYAVFIVEITDRVGRDPNSVDPGSCCASPPAIQNAINPSCPILVRDIDGYAQSGPCRSNQYDYTSCAYDSCSDGNGGNLRKKVSKGNCVSCPDSYPDCPREFTTFCDSLTYNVSKLKTAMNQTNVTWDAHVKNASYYTIWTQCGLEMQAGKVNENGEYTAETARKRRIAKNLKVPREFAPLKITPESTVFNLVSLDEWALYLASQIKISTNSSTYLGDRDMIWIAVEDIIVDSNGTTRPALTVLSSGAIQFGINGLNQSNNNVYAINVISRRKATGEAAVHKFMTMQLKSPRYEFPKIDKQNRMLFFIVGASIVGGVLFFVLAAVIVHKLRKNKIEKEKERIAANSKSLTTEMVLSKKEV</sequence>
<keyword evidence="2" id="KW-0812">Transmembrane</keyword>
<organism evidence="4">
    <name type="scientific">Guillardia theta (strain CCMP2712)</name>
    <name type="common">Cryptophyte</name>
    <dbReference type="NCBI Taxonomy" id="905079"/>
    <lineage>
        <taxon>Eukaryota</taxon>
        <taxon>Cryptophyceae</taxon>
        <taxon>Pyrenomonadales</taxon>
        <taxon>Geminigeraceae</taxon>
        <taxon>Guillardia</taxon>
    </lineage>
</organism>
<dbReference type="EMBL" id="JH993034">
    <property type="protein sequence ID" value="EKX40124.1"/>
    <property type="molecule type" value="Genomic_DNA"/>
</dbReference>
<feature type="compositionally biased region" description="Low complexity" evidence="1">
    <location>
        <begin position="258"/>
        <end position="270"/>
    </location>
</feature>
<reference evidence="6" key="2">
    <citation type="submission" date="2012-11" db="EMBL/GenBank/DDBJ databases">
        <authorList>
            <person name="Kuo A."/>
            <person name="Curtis B.A."/>
            <person name="Tanifuji G."/>
            <person name="Burki F."/>
            <person name="Gruber A."/>
            <person name="Irimia M."/>
            <person name="Maruyama S."/>
            <person name="Arias M.C."/>
            <person name="Ball S.G."/>
            <person name="Gile G.H."/>
            <person name="Hirakawa Y."/>
            <person name="Hopkins J.F."/>
            <person name="Rensing S.A."/>
            <person name="Schmutz J."/>
            <person name="Symeonidi A."/>
            <person name="Elias M."/>
            <person name="Eveleigh R.J."/>
            <person name="Herman E.K."/>
            <person name="Klute M.J."/>
            <person name="Nakayama T."/>
            <person name="Obornik M."/>
            <person name="Reyes-Prieto A."/>
            <person name="Armbrust E.V."/>
            <person name="Aves S.J."/>
            <person name="Beiko R.G."/>
            <person name="Coutinho P."/>
            <person name="Dacks J.B."/>
            <person name="Durnford D.G."/>
            <person name="Fast N.M."/>
            <person name="Green B.R."/>
            <person name="Grisdale C."/>
            <person name="Hempe F."/>
            <person name="Henrissat B."/>
            <person name="Hoppner M.P."/>
            <person name="Ishida K.-I."/>
            <person name="Kim E."/>
            <person name="Koreny L."/>
            <person name="Kroth P.G."/>
            <person name="Liu Y."/>
            <person name="Malik S.-B."/>
            <person name="Maier U.G."/>
            <person name="McRose D."/>
            <person name="Mock T."/>
            <person name="Neilson J.A."/>
            <person name="Onodera N.T."/>
            <person name="Poole A.M."/>
            <person name="Pritham E.J."/>
            <person name="Richards T.A."/>
            <person name="Rocap G."/>
            <person name="Roy S.W."/>
            <person name="Sarai C."/>
            <person name="Schaack S."/>
            <person name="Shirato S."/>
            <person name="Slamovits C.H."/>
            <person name="Spencer D.F."/>
            <person name="Suzuki S."/>
            <person name="Worden A.Z."/>
            <person name="Zauner S."/>
            <person name="Barry K."/>
            <person name="Bell C."/>
            <person name="Bharti A.K."/>
            <person name="Crow J.A."/>
            <person name="Grimwood J."/>
            <person name="Kramer R."/>
            <person name="Lindquist E."/>
            <person name="Lucas S."/>
            <person name="Salamov A."/>
            <person name="McFadden G.I."/>
            <person name="Lane C.E."/>
            <person name="Keeling P.J."/>
            <person name="Gray M.W."/>
            <person name="Grigoriev I.V."/>
            <person name="Archibald J.M."/>
        </authorList>
    </citation>
    <scope>NUCLEOTIDE SEQUENCE</scope>
    <source>
        <strain evidence="6">CCMP2712</strain>
    </source>
</reference>
<feature type="region of interest" description="Disordered" evidence="1">
    <location>
        <begin position="258"/>
        <end position="281"/>
    </location>
</feature>
<feature type="chain" id="PRO_5008770515" evidence="3">
    <location>
        <begin position="23"/>
        <end position="664"/>
    </location>
</feature>
<evidence type="ECO:0000313" key="5">
    <source>
        <dbReference type="EnsemblProtists" id="EKX40124"/>
    </source>
</evidence>
<keyword evidence="2" id="KW-0472">Membrane</keyword>
<evidence type="ECO:0000313" key="6">
    <source>
        <dbReference type="Proteomes" id="UP000011087"/>
    </source>
</evidence>
<dbReference type="AlphaFoldDB" id="L1IW54"/>
<dbReference type="GeneID" id="17296839"/>
<protein>
    <submittedName>
        <fullName evidence="4 5">Uncharacterized protein</fullName>
    </submittedName>
</protein>
<dbReference type="HOGENOM" id="CLU_404644_0_0_1"/>
<gene>
    <name evidence="4" type="ORF">GUITHDRAFT_143063</name>
</gene>
<reference evidence="5" key="3">
    <citation type="submission" date="2015-06" db="UniProtKB">
        <authorList>
            <consortium name="EnsemblProtists"/>
        </authorList>
    </citation>
    <scope>IDENTIFICATION</scope>
</reference>
<dbReference type="RefSeq" id="XP_005827104.1">
    <property type="nucleotide sequence ID" value="XM_005827047.1"/>
</dbReference>
<dbReference type="KEGG" id="gtt:GUITHDRAFT_143063"/>
<feature type="transmembrane region" description="Helical" evidence="2">
    <location>
        <begin position="608"/>
        <end position="631"/>
    </location>
</feature>
<keyword evidence="2" id="KW-1133">Transmembrane helix</keyword>
<evidence type="ECO:0000256" key="3">
    <source>
        <dbReference type="SAM" id="SignalP"/>
    </source>
</evidence>
<dbReference type="EnsemblProtists" id="EKX40124">
    <property type="protein sequence ID" value="EKX40124"/>
    <property type="gene ID" value="GUITHDRAFT_143063"/>
</dbReference>
<dbReference type="Proteomes" id="UP000011087">
    <property type="component" value="Unassembled WGS sequence"/>
</dbReference>
<evidence type="ECO:0000256" key="1">
    <source>
        <dbReference type="SAM" id="MobiDB-lite"/>
    </source>
</evidence>
<feature type="signal peptide" evidence="3">
    <location>
        <begin position="1"/>
        <end position="22"/>
    </location>
</feature>
<reference evidence="4 6" key="1">
    <citation type="journal article" date="2012" name="Nature">
        <title>Algal genomes reveal evolutionary mosaicism and the fate of nucleomorphs.</title>
        <authorList>
            <consortium name="DOE Joint Genome Institute"/>
            <person name="Curtis B.A."/>
            <person name="Tanifuji G."/>
            <person name="Burki F."/>
            <person name="Gruber A."/>
            <person name="Irimia M."/>
            <person name="Maruyama S."/>
            <person name="Arias M.C."/>
            <person name="Ball S.G."/>
            <person name="Gile G.H."/>
            <person name="Hirakawa Y."/>
            <person name="Hopkins J.F."/>
            <person name="Kuo A."/>
            <person name="Rensing S.A."/>
            <person name="Schmutz J."/>
            <person name="Symeonidi A."/>
            <person name="Elias M."/>
            <person name="Eveleigh R.J."/>
            <person name="Herman E.K."/>
            <person name="Klute M.J."/>
            <person name="Nakayama T."/>
            <person name="Obornik M."/>
            <person name="Reyes-Prieto A."/>
            <person name="Armbrust E.V."/>
            <person name="Aves S.J."/>
            <person name="Beiko R.G."/>
            <person name="Coutinho P."/>
            <person name="Dacks J.B."/>
            <person name="Durnford D.G."/>
            <person name="Fast N.M."/>
            <person name="Green B.R."/>
            <person name="Grisdale C.J."/>
            <person name="Hempel F."/>
            <person name="Henrissat B."/>
            <person name="Hoppner M.P."/>
            <person name="Ishida K."/>
            <person name="Kim E."/>
            <person name="Koreny L."/>
            <person name="Kroth P.G."/>
            <person name="Liu Y."/>
            <person name="Malik S.B."/>
            <person name="Maier U.G."/>
            <person name="McRose D."/>
            <person name="Mock T."/>
            <person name="Neilson J.A."/>
            <person name="Onodera N.T."/>
            <person name="Poole A.M."/>
            <person name="Pritham E.J."/>
            <person name="Richards T.A."/>
            <person name="Rocap G."/>
            <person name="Roy S.W."/>
            <person name="Sarai C."/>
            <person name="Schaack S."/>
            <person name="Shirato S."/>
            <person name="Slamovits C.H."/>
            <person name="Spencer D.F."/>
            <person name="Suzuki S."/>
            <person name="Worden A.Z."/>
            <person name="Zauner S."/>
            <person name="Barry K."/>
            <person name="Bell C."/>
            <person name="Bharti A.K."/>
            <person name="Crow J.A."/>
            <person name="Grimwood J."/>
            <person name="Kramer R."/>
            <person name="Lindquist E."/>
            <person name="Lucas S."/>
            <person name="Salamov A."/>
            <person name="McFadden G.I."/>
            <person name="Lane C.E."/>
            <person name="Keeling P.J."/>
            <person name="Gray M.W."/>
            <person name="Grigoriev I.V."/>
            <person name="Archibald J.M."/>
        </authorList>
    </citation>
    <scope>NUCLEOTIDE SEQUENCE</scope>
    <source>
        <strain evidence="4 6">CCMP2712</strain>
    </source>
</reference>